<dbReference type="Pfam" id="PF19864">
    <property type="entry name" value="Radical_SAM_N2"/>
    <property type="match status" value="1"/>
</dbReference>
<gene>
    <name evidence="2" type="ORF">ENV30_02630</name>
</gene>
<sequence length="596" mass="68050">MDIERQLFYDTTLLSVERPGRYLGREWNVTIKPEQDIRYTVALAFPDVYEVGMSHLGLRILYGLLNALPGVQAERVFVPWPDMGRKMKEMGIPLFSLERKKPVASFDLLGISLQHELSYTSVLYLLDLAGIPLLQSERDERFPLVLGGGPCAVNPEPLAPFFDAFFIGEAEEVLGDIVMALAEMKGQRKDILLEELSRFPGVYVPSLPPKQPVRRQVVKDLEHAFFPSKTVVPYVEIVHDRVAVEIARGCTRGCRFCQAGVIYRPKRERTPERVIELALELLRSSGYGEVSLLSLSSNDYSRIEELVDRLSRLLEPYRVSVSLPSLRMDTFSVRLAQSLRRVRKSTLTFAPEAGTERLRNIINKGLQDEEILKAAESAFSASWREIKLYFMIGLPFEEEEDIRGIGRLVGEILRVGESLKKNVGVHLSIAAFVPKPHTPFQWVPQDHKEVLEEKIRLLRDCFRPLRSRVRYHWSSFEMSQIEALLARGDRRLADVLLRVYHRGGILEGWQEHFLMQRWEKALEEEGLDLSWYLYRSRSFSEVFPWEHISCGVSKAFLWGEYQRACQGLSSPPCSLKNCTWCGVCGNGEVSLSGTAL</sequence>
<feature type="domain" description="Radical SAM core" evidence="1">
    <location>
        <begin position="236"/>
        <end position="468"/>
    </location>
</feature>
<dbReference type="Gene3D" id="3.80.30.20">
    <property type="entry name" value="tm_1862 like domain"/>
    <property type="match status" value="1"/>
</dbReference>
<evidence type="ECO:0000313" key="2">
    <source>
        <dbReference type="EMBL" id="HGI30201.1"/>
    </source>
</evidence>
<protein>
    <submittedName>
        <fullName evidence="2">TIGR03960 family B12-binding radical SAM protein</fullName>
    </submittedName>
</protein>
<evidence type="ECO:0000259" key="1">
    <source>
        <dbReference type="PROSITE" id="PS51918"/>
    </source>
</evidence>
<accession>A0A7V3YFP8</accession>
<name>A0A7V3YFP8_9BACT</name>
<dbReference type="PANTHER" id="PTHR42731">
    <property type="entry name" value="SLL1084 PROTEIN"/>
    <property type="match status" value="1"/>
</dbReference>
<reference evidence="2" key="1">
    <citation type="journal article" date="2020" name="mSystems">
        <title>Genome- and Community-Level Interaction Insights into Carbon Utilization and Element Cycling Functions of Hydrothermarchaeota in Hydrothermal Sediment.</title>
        <authorList>
            <person name="Zhou Z."/>
            <person name="Liu Y."/>
            <person name="Xu W."/>
            <person name="Pan J."/>
            <person name="Luo Z.H."/>
            <person name="Li M."/>
        </authorList>
    </citation>
    <scope>NUCLEOTIDE SEQUENCE [LARGE SCALE GENOMIC DNA]</scope>
    <source>
        <strain evidence="2">SpSt-747</strain>
    </source>
</reference>
<dbReference type="InterPro" id="IPR023404">
    <property type="entry name" value="rSAM_horseshoe"/>
</dbReference>
<dbReference type="InterPro" id="IPR045784">
    <property type="entry name" value="Radical_SAM_N2"/>
</dbReference>
<dbReference type="EMBL" id="DTFV01000041">
    <property type="protein sequence ID" value="HGI30201.1"/>
    <property type="molecule type" value="Genomic_DNA"/>
</dbReference>
<dbReference type="CDD" id="cd01335">
    <property type="entry name" value="Radical_SAM"/>
    <property type="match status" value="1"/>
</dbReference>
<dbReference type="AlphaFoldDB" id="A0A7V3YFP8"/>
<dbReference type="InterPro" id="IPR058240">
    <property type="entry name" value="rSAM_sf"/>
</dbReference>
<dbReference type="NCBIfam" id="TIGR03960">
    <property type="entry name" value="rSAM_fuse_unch"/>
    <property type="match status" value="1"/>
</dbReference>
<dbReference type="InterPro" id="IPR007197">
    <property type="entry name" value="rSAM"/>
</dbReference>
<comment type="caution">
    <text evidence="2">The sequence shown here is derived from an EMBL/GenBank/DDBJ whole genome shotgun (WGS) entry which is preliminary data.</text>
</comment>
<dbReference type="GO" id="GO:0003824">
    <property type="term" value="F:catalytic activity"/>
    <property type="evidence" value="ECO:0007669"/>
    <property type="project" value="InterPro"/>
</dbReference>
<dbReference type="SFLD" id="SFLDG01082">
    <property type="entry name" value="B12-binding_domain_containing"/>
    <property type="match status" value="1"/>
</dbReference>
<dbReference type="SUPFAM" id="SSF102114">
    <property type="entry name" value="Radical SAM enzymes"/>
    <property type="match status" value="1"/>
</dbReference>
<dbReference type="InterPro" id="IPR023862">
    <property type="entry name" value="CHP03960_rSAM"/>
</dbReference>
<dbReference type="GO" id="GO:0051536">
    <property type="term" value="F:iron-sulfur cluster binding"/>
    <property type="evidence" value="ECO:0007669"/>
    <property type="project" value="InterPro"/>
</dbReference>
<dbReference type="InterPro" id="IPR006638">
    <property type="entry name" value="Elp3/MiaA/NifB-like_rSAM"/>
</dbReference>
<proteinExistence type="predicted"/>
<dbReference type="SFLD" id="SFLDS00029">
    <property type="entry name" value="Radical_SAM"/>
    <property type="match status" value="1"/>
</dbReference>
<dbReference type="PROSITE" id="PS51918">
    <property type="entry name" value="RADICAL_SAM"/>
    <property type="match status" value="1"/>
</dbReference>
<organism evidence="2">
    <name type="scientific">Candidatus Caldatribacterium californiense</name>
    <dbReference type="NCBI Taxonomy" id="1454726"/>
    <lineage>
        <taxon>Bacteria</taxon>
        <taxon>Pseudomonadati</taxon>
        <taxon>Atribacterota</taxon>
        <taxon>Atribacteria</taxon>
        <taxon>Atribacterales</taxon>
        <taxon>Candidatus Caldatribacteriaceae</taxon>
        <taxon>Candidatus Caldatribacterium</taxon>
    </lineage>
</organism>
<dbReference type="Pfam" id="PF04055">
    <property type="entry name" value="Radical_SAM"/>
    <property type="match status" value="1"/>
</dbReference>
<dbReference type="PANTHER" id="PTHR42731:SF1">
    <property type="entry name" value="RADICAL SAM DOMAIN PROTEIN"/>
    <property type="match status" value="1"/>
</dbReference>
<dbReference type="SMART" id="SM00729">
    <property type="entry name" value="Elp3"/>
    <property type="match status" value="1"/>
</dbReference>